<name>A0ABM9GC98_9BACL</name>
<dbReference type="EMBL" id="CALYLO010000019">
    <property type="protein sequence ID" value="CAH8249729.1"/>
    <property type="molecule type" value="Genomic_DNA"/>
</dbReference>
<dbReference type="EMBL" id="CALYLO010000007">
    <property type="protein sequence ID" value="CAH8247375.1"/>
    <property type="molecule type" value="Genomic_DNA"/>
</dbReference>
<reference evidence="4" key="1">
    <citation type="submission" date="2022-06" db="EMBL/GenBank/DDBJ databases">
        <authorList>
            <person name="Dietemann V."/>
            <person name="Ory F."/>
            <person name="Dainat B."/>
            <person name="Oberhansli S."/>
        </authorList>
    </citation>
    <scope>NUCLEOTIDE SEQUENCE</scope>
    <source>
        <strain evidence="4">Ena-SAMPLE-TAB-26-04-2022-14:26:32:270-5432</strain>
    </source>
</reference>
<keyword evidence="6" id="KW-1185">Reference proteome</keyword>
<dbReference type="EMBL" id="CALYLO010000020">
    <property type="protein sequence ID" value="CAH8249873.1"/>
    <property type="molecule type" value="Genomic_DNA"/>
</dbReference>
<dbReference type="RefSeq" id="WP_213430757.1">
    <property type="nucleotide sequence ID" value="NZ_AP031286.1"/>
</dbReference>
<evidence type="ECO:0000313" key="3">
    <source>
        <dbReference type="EMBL" id="CAH8247375.1"/>
    </source>
</evidence>
<evidence type="ECO:0000313" key="2">
    <source>
        <dbReference type="EMBL" id="CAH8246327.1"/>
    </source>
</evidence>
<organism evidence="4 6">
    <name type="scientific">Paenibacillus melissococcoides</name>
    <dbReference type="NCBI Taxonomy" id="2912268"/>
    <lineage>
        <taxon>Bacteria</taxon>
        <taxon>Bacillati</taxon>
        <taxon>Bacillota</taxon>
        <taxon>Bacilli</taxon>
        <taxon>Bacillales</taxon>
        <taxon>Paenibacillaceae</taxon>
        <taxon>Paenibacillus</taxon>
    </lineage>
</organism>
<comment type="caution">
    <text evidence="4">The sequence shown here is derived from an EMBL/GenBank/DDBJ whole genome shotgun (WGS) entry which is preliminary data.</text>
</comment>
<dbReference type="Proteomes" id="UP001154322">
    <property type="component" value="Unassembled WGS sequence"/>
</dbReference>
<accession>A0ABM9GC98</accession>
<proteinExistence type="predicted"/>
<evidence type="ECO:0000313" key="4">
    <source>
        <dbReference type="EMBL" id="CAH8249729.1"/>
    </source>
</evidence>
<keyword evidence="1" id="KW-0812">Transmembrane</keyword>
<protein>
    <submittedName>
        <fullName evidence="4">Uncharacterized protein</fullName>
    </submittedName>
</protein>
<evidence type="ECO:0000313" key="5">
    <source>
        <dbReference type="EMBL" id="CAH8249873.1"/>
    </source>
</evidence>
<gene>
    <name evidence="2" type="ORF">WJ0W_003562</name>
    <name evidence="3" type="ORF">WJ0W_004609</name>
    <name evidence="4" type="ORF">WJ0W_006913</name>
    <name evidence="5" type="ORF">WJ0W_007057</name>
</gene>
<keyword evidence="1" id="KW-0472">Membrane</keyword>
<sequence length="51" mass="5683">MDYTTIAIKVSIVILILINARYLEKQIDARNYGRAARITAITALLIASYAL</sequence>
<dbReference type="EMBL" id="CALYLO010000004">
    <property type="protein sequence ID" value="CAH8246327.1"/>
    <property type="molecule type" value="Genomic_DNA"/>
</dbReference>
<feature type="transmembrane region" description="Helical" evidence="1">
    <location>
        <begin position="6"/>
        <end position="23"/>
    </location>
</feature>
<evidence type="ECO:0000256" key="1">
    <source>
        <dbReference type="SAM" id="Phobius"/>
    </source>
</evidence>
<keyword evidence="1" id="KW-1133">Transmembrane helix</keyword>
<evidence type="ECO:0000313" key="6">
    <source>
        <dbReference type="Proteomes" id="UP001154322"/>
    </source>
</evidence>